<dbReference type="GO" id="GO:0005789">
    <property type="term" value="C:endoplasmic reticulum membrane"/>
    <property type="evidence" value="ECO:0007669"/>
    <property type="project" value="UniProtKB-SubCell"/>
</dbReference>
<evidence type="ECO:0000256" key="5">
    <source>
        <dbReference type="ARBA" id="ARBA00022448"/>
    </source>
</evidence>
<reference evidence="21" key="2">
    <citation type="submission" date="2018-11" db="EMBL/GenBank/DDBJ databases">
        <title>Trombidioid mite genomics.</title>
        <authorList>
            <person name="Dong X."/>
        </authorList>
    </citation>
    <scope>NUCLEOTIDE SEQUENCE</scope>
    <source>
        <strain evidence="21">UoL-WK</strain>
    </source>
</reference>
<evidence type="ECO:0000256" key="17">
    <source>
        <dbReference type="PIRSR" id="PIRSR017205-2"/>
    </source>
</evidence>
<keyword evidence="7" id="KW-0732">Signal</keyword>
<dbReference type="EMBL" id="NCKU01002908">
    <property type="protein sequence ID" value="RWS08567.1"/>
    <property type="molecule type" value="Genomic_DNA"/>
</dbReference>
<dbReference type="AlphaFoldDB" id="A0A3S3P5M6"/>
<dbReference type="PIRSF" id="PIRSF017205">
    <property type="entry name" value="ERO1"/>
    <property type="match status" value="1"/>
</dbReference>
<sequence length="389" mass="45073">MNCEPHVNNHHSKRSSLVFVDLQTKSAARKVLLASLIVLISALIYSYLRVKTDHNCKVNNEQTDSAKRVSAGDVFSKQATFLDRLKHEHIDDFISSDIESEPLTISKIDCFNNFIKLNLNKKCQFWSDTGKCALRDCTIQFCDESKLPPSIVERDISEHAPKIYDCPSSNNELSQIDETVSSERVEAMDHLFECYEDDQEDGQYFDLSLNPERYTGKEQYIKNLYFLYLLELRALNKIESYLTNKVNWQSSGDMSVTKEPIKSLLKIIKYAFLINDLLYLLFWKIHFRTFKWNFNEKSMFKQEPKVAKEFAEHFRNITNIMDCVACDKCRLWGKVQIHGLGTAFKILIAEDVDKLTLHRHEIVTLINALARLSNSISHLDVFNKMARAS</sequence>
<dbReference type="InterPro" id="IPR037192">
    <property type="entry name" value="ERO1-like_sf"/>
</dbReference>
<protein>
    <submittedName>
        <fullName evidence="21">ERO1-like protein</fullName>
    </submittedName>
</protein>
<dbReference type="GO" id="GO:0071949">
    <property type="term" value="F:FAD binding"/>
    <property type="evidence" value="ECO:0007669"/>
    <property type="project" value="InterPro"/>
</dbReference>
<keyword evidence="14" id="KW-0325">Glycoprotein</keyword>
<evidence type="ECO:0000256" key="15">
    <source>
        <dbReference type="ARBA" id="ARBA00023284"/>
    </source>
</evidence>
<dbReference type="PANTHER" id="PTHR12613:SF0">
    <property type="entry name" value="ERO1-LIKE PROTEIN"/>
    <property type="match status" value="1"/>
</dbReference>
<evidence type="ECO:0000256" key="8">
    <source>
        <dbReference type="ARBA" id="ARBA00022824"/>
    </source>
</evidence>
<dbReference type="PANTHER" id="PTHR12613">
    <property type="entry name" value="ERO1-RELATED"/>
    <property type="match status" value="1"/>
</dbReference>
<evidence type="ECO:0000256" key="11">
    <source>
        <dbReference type="ARBA" id="ARBA00023002"/>
    </source>
</evidence>
<keyword evidence="8" id="KW-0256">Endoplasmic reticulum</keyword>
<evidence type="ECO:0000256" key="4">
    <source>
        <dbReference type="ARBA" id="ARBA00011802"/>
    </source>
</evidence>
<evidence type="ECO:0000256" key="12">
    <source>
        <dbReference type="ARBA" id="ARBA00023136"/>
    </source>
</evidence>
<evidence type="ECO:0000256" key="2">
    <source>
        <dbReference type="ARBA" id="ARBA00004367"/>
    </source>
</evidence>
<dbReference type="GO" id="GO:0015035">
    <property type="term" value="F:protein-disulfide reductase activity"/>
    <property type="evidence" value="ECO:0007669"/>
    <property type="project" value="InterPro"/>
</dbReference>
<keyword evidence="11" id="KW-0560">Oxidoreductase</keyword>
<keyword evidence="19" id="KW-0812">Transmembrane</keyword>
<comment type="similarity">
    <text evidence="3">Belongs to the EROs family.</text>
</comment>
<proteinExistence type="inferred from homology"/>
<keyword evidence="13 18" id="KW-1015">Disulfide bond</keyword>
<dbReference type="Proteomes" id="UP000285301">
    <property type="component" value="Unassembled WGS sequence"/>
</dbReference>
<evidence type="ECO:0000256" key="7">
    <source>
        <dbReference type="ARBA" id="ARBA00022729"/>
    </source>
</evidence>
<evidence type="ECO:0000256" key="3">
    <source>
        <dbReference type="ARBA" id="ARBA00008277"/>
    </source>
</evidence>
<evidence type="ECO:0000313" key="21">
    <source>
        <dbReference type="EMBL" id="RWS08528.1"/>
    </source>
</evidence>
<evidence type="ECO:0000313" key="22">
    <source>
        <dbReference type="EMBL" id="RWS08567.1"/>
    </source>
</evidence>
<evidence type="ECO:0000256" key="1">
    <source>
        <dbReference type="ARBA" id="ARBA00001974"/>
    </source>
</evidence>
<evidence type="ECO:0000256" key="19">
    <source>
        <dbReference type="SAM" id="Phobius"/>
    </source>
</evidence>
<evidence type="ECO:0000256" key="9">
    <source>
        <dbReference type="ARBA" id="ARBA00022827"/>
    </source>
</evidence>
<evidence type="ECO:0000256" key="10">
    <source>
        <dbReference type="ARBA" id="ARBA00022982"/>
    </source>
</evidence>
<keyword evidence="12 19" id="KW-0472">Membrane</keyword>
<keyword evidence="23" id="KW-1185">Reference proteome</keyword>
<accession>A0A3S3P5M6</accession>
<dbReference type="EMBL" id="NCKU01002958">
    <property type="protein sequence ID" value="RWS08464.1"/>
    <property type="molecule type" value="Genomic_DNA"/>
</dbReference>
<evidence type="ECO:0000256" key="18">
    <source>
        <dbReference type="PIRSR" id="PIRSR017205-3"/>
    </source>
</evidence>
<evidence type="ECO:0000256" key="6">
    <source>
        <dbReference type="ARBA" id="ARBA00022630"/>
    </source>
</evidence>
<dbReference type="GO" id="GO:0016972">
    <property type="term" value="F:thiol oxidase activity"/>
    <property type="evidence" value="ECO:0007669"/>
    <property type="project" value="InterPro"/>
</dbReference>
<comment type="cofactor">
    <cofactor evidence="1 17">
        <name>FAD</name>
        <dbReference type="ChEBI" id="CHEBI:57692"/>
    </cofactor>
</comment>
<dbReference type="OrthoDB" id="269384at2759"/>
<feature type="transmembrane region" description="Helical" evidence="19">
    <location>
        <begin position="31"/>
        <end position="48"/>
    </location>
</feature>
<dbReference type="Pfam" id="PF04137">
    <property type="entry name" value="ERO1"/>
    <property type="match status" value="2"/>
</dbReference>
<keyword evidence="10" id="KW-0249">Electron transport</keyword>
<name>A0A3S3P5M6_9ACAR</name>
<feature type="active site" evidence="16">
    <location>
        <position position="329"/>
    </location>
</feature>
<evidence type="ECO:0000313" key="20">
    <source>
        <dbReference type="EMBL" id="RWS08464.1"/>
    </source>
</evidence>
<reference evidence="21 23" key="1">
    <citation type="journal article" date="2018" name="Gigascience">
        <title>Genomes of trombidid mites reveal novel predicted allergens and laterally-transferred genes associated with secondary metabolism.</title>
        <authorList>
            <person name="Dong X."/>
            <person name="Chaisiri K."/>
            <person name="Xia D."/>
            <person name="Armstrong S.D."/>
            <person name="Fang Y."/>
            <person name="Donnelly M.J."/>
            <person name="Kadowaki T."/>
            <person name="McGarry J.W."/>
            <person name="Darby A.C."/>
            <person name="Makepeace B.L."/>
        </authorList>
    </citation>
    <scope>NUCLEOTIDE SEQUENCE [LARGE SCALE GENOMIC DNA]</scope>
    <source>
        <strain evidence="21">UoL-WK</strain>
    </source>
</reference>
<evidence type="ECO:0000256" key="14">
    <source>
        <dbReference type="ARBA" id="ARBA00023180"/>
    </source>
</evidence>
<dbReference type="EMBL" id="NCKU01002930">
    <property type="protein sequence ID" value="RWS08528.1"/>
    <property type="molecule type" value="Genomic_DNA"/>
</dbReference>
<feature type="active site" description="Nucleophile" evidence="16">
    <location>
        <position position="326"/>
    </location>
</feature>
<dbReference type="STRING" id="1965070.A0A3S3P5M6"/>
<evidence type="ECO:0000313" key="23">
    <source>
        <dbReference type="Proteomes" id="UP000285301"/>
    </source>
</evidence>
<keyword evidence="15" id="KW-0676">Redox-active center</keyword>
<evidence type="ECO:0000256" key="13">
    <source>
        <dbReference type="ARBA" id="ARBA00023157"/>
    </source>
</evidence>
<keyword evidence="9 17" id="KW-0274">FAD</keyword>
<keyword evidence="5" id="KW-0813">Transport</keyword>
<evidence type="ECO:0000256" key="16">
    <source>
        <dbReference type="PIRSR" id="PIRSR017205-1"/>
    </source>
</evidence>
<keyword evidence="19" id="KW-1133">Transmembrane helix</keyword>
<comment type="subunit">
    <text evidence="4">May function both as a monomer and a homodimer.</text>
</comment>
<gene>
    <name evidence="21" type="ORF">B4U79_08003</name>
    <name evidence="22" type="ORF">B4U79_13581</name>
    <name evidence="20" type="ORF">B4U79_15523</name>
</gene>
<keyword evidence="6" id="KW-0285">Flavoprotein</keyword>
<feature type="disulfide bond" description="Redox-active" evidence="18">
    <location>
        <begin position="326"/>
        <end position="329"/>
    </location>
</feature>
<comment type="caution">
    <text evidence="21">The sequence shown here is derived from an EMBL/GenBank/DDBJ whole genome shotgun (WGS) entry which is preliminary data.</text>
</comment>
<dbReference type="GO" id="GO:0034975">
    <property type="term" value="P:protein folding in endoplasmic reticulum"/>
    <property type="evidence" value="ECO:0007669"/>
    <property type="project" value="InterPro"/>
</dbReference>
<organism evidence="21 23">
    <name type="scientific">Dinothrombium tinctorium</name>
    <dbReference type="NCBI Taxonomy" id="1965070"/>
    <lineage>
        <taxon>Eukaryota</taxon>
        <taxon>Metazoa</taxon>
        <taxon>Ecdysozoa</taxon>
        <taxon>Arthropoda</taxon>
        <taxon>Chelicerata</taxon>
        <taxon>Arachnida</taxon>
        <taxon>Acari</taxon>
        <taxon>Acariformes</taxon>
        <taxon>Trombidiformes</taxon>
        <taxon>Prostigmata</taxon>
        <taxon>Anystina</taxon>
        <taxon>Parasitengona</taxon>
        <taxon>Trombidioidea</taxon>
        <taxon>Trombidiidae</taxon>
        <taxon>Dinothrombium</taxon>
    </lineage>
</organism>
<dbReference type="InterPro" id="IPR007266">
    <property type="entry name" value="Ero1"/>
</dbReference>
<dbReference type="SUPFAM" id="SSF110019">
    <property type="entry name" value="ERO1-like"/>
    <property type="match status" value="1"/>
</dbReference>
<comment type="subcellular location">
    <subcellularLocation>
        <location evidence="2">Endoplasmic reticulum membrane</location>
        <topology evidence="2">Peripheral membrane protein</topology>
        <orientation evidence="2">Lumenal side</orientation>
    </subcellularLocation>
</comment>
<feature type="binding site" evidence="17">
    <location>
        <position position="213"/>
    </location>
    <ligand>
        <name>FAD</name>
        <dbReference type="ChEBI" id="CHEBI:57692"/>
    </ligand>
</feature>